<keyword evidence="2 3" id="KW-0413">Isomerase</keyword>
<comment type="similarity">
    <text evidence="1 3">Belongs to the pseudouridine synthase RsuA family.</text>
</comment>
<dbReference type="GO" id="GO:0003723">
    <property type="term" value="F:RNA binding"/>
    <property type="evidence" value="ECO:0007669"/>
    <property type="project" value="InterPro"/>
</dbReference>
<dbReference type="PATRIC" id="fig|44574.3.peg.3626"/>
<dbReference type="PANTHER" id="PTHR47683">
    <property type="entry name" value="PSEUDOURIDINE SYNTHASE FAMILY PROTEIN-RELATED"/>
    <property type="match status" value="1"/>
</dbReference>
<reference evidence="5 7" key="2">
    <citation type="journal article" date="2016" name="Genome Announc.">
        <title>Genome Sequence of Nitrosomonas communis Strain Nm2, a Mesophilic Ammonia-Oxidizing Bacterium Isolated from Mediterranean Soil.</title>
        <authorList>
            <person name="Kozlowski J.A."/>
            <person name="Kits K.D."/>
            <person name="Stein L.Y."/>
        </authorList>
    </citation>
    <scope>NUCLEOTIDE SEQUENCE [LARGE SCALE GENOMIC DNA]</scope>
    <source>
        <strain evidence="5 7">Nm2</strain>
    </source>
</reference>
<name>A0A0F7KE91_9PROT</name>
<evidence type="ECO:0000256" key="2">
    <source>
        <dbReference type="ARBA" id="ARBA00023235"/>
    </source>
</evidence>
<reference evidence="6 8" key="3">
    <citation type="submission" date="2019-07" db="EMBL/GenBank/DDBJ databases">
        <title>Active sludge and wastewater microbial communities from Klosterneuburg, Austria.</title>
        <authorList>
            <person name="Wagner M."/>
        </authorList>
    </citation>
    <scope>NUCLEOTIDE SEQUENCE [LARGE SCALE GENOMIC DNA]</scope>
    <source>
        <strain evidence="6 8">Nm2</strain>
    </source>
</reference>
<evidence type="ECO:0000256" key="1">
    <source>
        <dbReference type="ARBA" id="ARBA00008348"/>
    </source>
</evidence>
<dbReference type="PANTHER" id="PTHR47683:SF2">
    <property type="entry name" value="RNA-BINDING S4 DOMAIN-CONTAINING PROTEIN"/>
    <property type="match status" value="1"/>
</dbReference>
<evidence type="ECO:0000259" key="4">
    <source>
        <dbReference type="Pfam" id="PF00849"/>
    </source>
</evidence>
<feature type="domain" description="Pseudouridine synthase RsuA/RluA-like" evidence="4">
    <location>
        <begin position="3"/>
        <end position="149"/>
    </location>
</feature>
<dbReference type="EMBL" id="VNHT01000019">
    <property type="protein sequence ID" value="TYP88780.1"/>
    <property type="molecule type" value="Genomic_DNA"/>
</dbReference>
<dbReference type="EMBL" id="CP011451">
    <property type="protein sequence ID" value="AKH38810.1"/>
    <property type="molecule type" value="Genomic_DNA"/>
</dbReference>
<dbReference type="OrthoDB" id="9807213at2"/>
<evidence type="ECO:0000313" key="5">
    <source>
        <dbReference type="EMBL" id="AKH38810.1"/>
    </source>
</evidence>
<dbReference type="InterPro" id="IPR020103">
    <property type="entry name" value="PsdUridine_synth_cat_dom_sf"/>
</dbReference>
<dbReference type="InterPro" id="IPR006145">
    <property type="entry name" value="PsdUridine_synth_RsuA/RluA"/>
</dbReference>
<sequence length="179" mass="20578">MAHLILFNKPYGVICQFTPQAGYQSLKDFIPITDFYPAGRLDADSEGLVILTDAGVLQHKISDPRFKQAKKYWVQVEGIPDQSDLQPLREGIILKCYRTRPAKVRLIQQPSHIWSRNPPIRFRKNISTSWLELILTEGKNRQVRHMTAAIGFPTLRLIRTTIGKYTLTNLPPGKWKIIK</sequence>
<evidence type="ECO:0000256" key="3">
    <source>
        <dbReference type="RuleBase" id="RU003887"/>
    </source>
</evidence>
<dbReference type="InterPro" id="IPR050343">
    <property type="entry name" value="RsuA_PseudoU_synthase"/>
</dbReference>
<dbReference type="Pfam" id="PF00849">
    <property type="entry name" value="PseudoU_synth_2"/>
    <property type="match status" value="1"/>
</dbReference>
<dbReference type="InterPro" id="IPR042092">
    <property type="entry name" value="PsdUridine_s_RsuA/RluB/E/F_cat"/>
</dbReference>
<dbReference type="NCBIfam" id="TIGR00093">
    <property type="entry name" value="pseudouridine synthase"/>
    <property type="match status" value="1"/>
</dbReference>
<proteinExistence type="inferred from homology"/>
<dbReference type="GO" id="GO:0001522">
    <property type="term" value="P:pseudouridine synthesis"/>
    <property type="evidence" value="ECO:0007669"/>
    <property type="project" value="InterPro"/>
</dbReference>
<protein>
    <recommendedName>
        <fullName evidence="3">Pseudouridine synthase</fullName>
        <ecNumber evidence="3">5.4.99.-</ecNumber>
    </recommendedName>
</protein>
<dbReference type="GO" id="GO:0009982">
    <property type="term" value="F:pseudouridine synthase activity"/>
    <property type="evidence" value="ECO:0007669"/>
    <property type="project" value="InterPro"/>
</dbReference>
<dbReference type="GO" id="GO:0140098">
    <property type="term" value="F:catalytic activity, acting on RNA"/>
    <property type="evidence" value="ECO:0007669"/>
    <property type="project" value="UniProtKB-ARBA"/>
</dbReference>
<dbReference type="Gene3D" id="3.30.70.580">
    <property type="entry name" value="Pseudouridine synthase I, catalytic domain, N-terminal subdomain"/>
    <property type="match status" value="1"/>
</dbReference>
<dbReference type="Gene3D" id="3.30.70.1560">
    <property type="entry name" value="Alpha-L RNA-binding motif"/>
    <property type="match status" value="1"/>
</dbReference>
<dbReference type="KEGG" id="nco:AAW31_14985"/>
<dbReference type="EC" id="5.4.99.-" evidence="3"/>
<dbReference type="PROSITE" id="PS01149">
    <property type="entry name" value="PSI_RSU"/>
    <property type="match status" value="1"/>
</dbReference>
<dbReference type="AlphaFoldDB" id="A0A0F7KE91"/>
<evidence type="ECO:0000313" key="6">
    <source>
        <dbReference type="EMBL" id="TYP88780.1"/>
    </source>
</evidence>
<keyword evidence="7" id="KW-1185">Reference proteome</keyword>
<dbReference type="Proteomes" id="UP000034156">
    <property type="component" value="Chromosome"/>
</dbReference>
<organism evidence="5 7">
    <name type="scientific">Nitrosomonas communis</name>
    <dbReference type="NCBI Taxonomy" id="44574"/>
    <lineage>
        <taxon>Bacteria</taxon>
        <taxon>Pseudomonadati</taxon>
        <taxon>Pseudomonadota</taxon>
        <taxon>Betaproteobacteria</taxon>
        <taxon>Nitrosomonadales</taxon>
        <taxon>Nitrosomonadaceae</taxon>
        <taxon>Nitrosomonas</taxon>
    </lineage>
</organism>
<dbReference type="InterPro" id="IPR018496">
    <property type="entry name" value="PsdUridine_synth_RsuA/RluB_CS"/>
</dbReference>
<evidence type="ECO:0000313" key="8">
    <source>
        <dbReference type="Proteomes" id="UP000324176"/>
    </source>
</evidence>
<dbReference type="InterPro" id="IPR020094">
    <property type="entry name" value="TruA/RsuA/RluB/E/F_N"/>
</dbReference>
<accession>A0A0F7KE91</accession>
<dbReference type="InterPro" id="IPR000748">
    <property type="entry name" value="PsdUridine_synth_RsuA/RluB/E/F"/>
</dbReference>
<dbReference type="SUPFAM" id="SSF55120">
    <property type="entry name" value="Pseudouridine synthase"/>
    <property type="match status" value="1"/>
</dbReference>
<evidence type="ECO:0000313" key="7">
    <source>
        <dbReference type="Proteomes" id="UP000034156"/>
    </source>
</evidence>
<dbReference type="RefSeq" id="WP_046850845.1">
    <property type="nucleotide sequence ID" value="NZ_CP011451.1"/>
</dbReference>
<reference evidence="7" key="1">
    <citation type="submission" date="2015-05" db="EMBL/GenBank/DDBJ databases">
        <title>Draft genome of Nitrosomonas communis strain Nm2.</title>
        <authorList>
            <person name="Kozlowski J.A."/>
            <person name="Kits K.D."/>
            <person name="Stein L.Y."/>
        </authorList>
    </citation>
    <scope>NUCLEOTIDE SEQUENCE [LARGE SCALE GENOMIC DNA]</scope>
    <source>
        <strain evidence="7">Nm2</strain>
    </source>
</reference>
<dbReference type="Proteomes" id="UP000324176">
    <property type="component" value="Unassembled WGS sequence"/>
</dbReference>
<dbReference type="GO" id="GO:0006364">
    <property type="term" value="P:rRNA processing"/>
    <property type="evidence" value="ECO:0007669"/>
    <property type="project" value="UniProtKB-ARBA"/>
</dbReference>
<gene>
    <name evidence="5" type="ORF">AAW31_14985</name>
    <name evidence="6" type="ORF">BCL69_101935</name>
</gene>